<evidence type="ECO:0000313" key="2">
    <source>
        <dbReference type="Proteomes" id="UP000009080"/>
    </source>
</evidence>
<gene>
    <name evidence="1" type="ordered locus">TERTU_4559</name>
</gene>
<sequence length="477" mass="52017">MFGNKLSVVVMFGALTACGGSGEDSDGPQYSGDATRVFSASSDWQSLLARDPDALSETELKEAYLGLALSEYSGSTELVNLTPELAIKFIYLMRSYSPYGDIVNVFPEDLGEIGVQYYDHSGVSADSTKNNSIDTTVACSGLNDQNNVAYSGSFSDGVGLLKQNFHGCAVLISKYLTGESLAFVTPYLEHDYGDRQRYQPFATSFTENLVIDQNYGPDNEHNYSYQLIGFTGSYPAAVKGNVYETAMVVRRSDEQGYEALKVLKETYGGGPEVKDSFSGGLAIKGYGSVLVSTADVSDVFKGTSASGLVLTGRYGVKARFTSMAGGLHVLDMDNDGDGIYDDRVVFSMNLYTASATPEIPFLRFEFDRQATPLRSLRQVKLPPTLLYELEWEGGYELGGVLVLSPPVYRDLDTPKDDLELEIIWRNNGEIIAEGADLLELPSNLFTDISGITVEVAISDGTTRIVSLPLDTFWLQFH</sequence>
<organism evidence="1 2">
    <name type="scientific">Teredinibacter turnerae (strain ATCC 39867 / T7901)</name>
    <dbReference type="NCBI Taxonomy" id="377629"/>
    <lineage>
        <taxon>Bacteria</taxon>
        <taxon>Pseudomonadati</taxon>
        <taxon>Pseudomonadota</taxon>
        <taxon>Gammaproteobacteria</taxon>
        <taxon>Cellvibrionales</taxon>
        <taxon>Cellvibrionaceae</taxon>
        <taxon>Teredinibacter</taxon>
    </lineage>
</organism>
<name>C5BJR8_TERTT</name>
<proteinExistence type="predicted"/>
<dbReference type="AlphaFoldDB" id="C5BJR8"/>
<evidence type="ECO:0000313" key="1">
    <source>
        <dbReference type="EMBL" id="ACR11640.1"/>
    </source>
</evidence>
<protein>
    <submittedName>
        <fullName evidence="1">Lipoprotein</fullName>
    </submittedName>
</protein>
<dbReference type="KEGG" id="ttu:TERTU_4559"/>
<dbReference type="HOGENOM" id="CLU_572270_0_0_6"/>
<keyword evidence="1" id="KW-0449">Lipoprotein</keyword>
<accession>C5BJR8</accession>
<dbReference type="EMBL" id="CP001614">
    <property type="protein sequence ID" value="ACR11640.1"/>
    <property type="molecule type" value="Genomic_DNA"/>
</dbReference>
<dbReference type="STRING" id="377629.TERTU_4559"/>
<dbReference type="eggNOG" id="ENOG5031UT2">
    <property type="taxonomic scope" value="Bacteria"/>
</dbReference>
<dbReference type="Proteomes" id="UP000009080">
    <property type="component" value="Chromosome"/>
</dbReference>
<reference evidence="1 2" key="1">
    <citation type="journal article" date="2009" name="PLoS ONE">
        <title>The complete genome of Teredinibacter turnerae T7901: an intracellular endosymbiont of marine wood-boring bivalves (shipworms).</title>
        <authorList>
            <person name="Yang J.C."/>
            <person name="Madupu R."/>
            <person name="Durkin A.S."/>
            <person name="Ekborg N.A."/>
            <person name="Pedamallu C.S."/>
            <person name="Hostetler J.B."/>
            <person name="Radune D."/>
            <person name="Toms B.S."/>
            <person name="Henrissat B."/>
            <person name="Coutinho P.M."/>
            <person name="Schwarz S."/>
            <person name="Field L."/>
            <person name="Trindade-Silva A.E."/>
            <person name="Soares C.A.G."/>
            <person name="Elshahawi S."/>
            <person name="Hanora A."/>
            <person name="Schmidt E.W."/>
            <person name="Haygood M.G."/>
            <person name="Posfai J."/>
            <person name="Benner J."/>
            <person name="Madinger C."/>
            <person name="Nove J."/>
            <person name="Anton B."/>
            <person name="Chaudhary K."/>
            <person name="Foster J."/>
            <person name="Holman A."/>
            <person name="Kumar S."/>
            <person name="Lessard P.A."/>
            <person name="Luyten Y.A."/>
            <person name="Slatko B."/>
            <person name="Wood N."/>
            <person name="Wu B."/>
            <person name="Teplitski M."/>
            <person name="Mougous J.D."/>
            <person name="Ward N."/>
            <person name="Eisen J.A."/>
            <person name="Badger J.H."/>
            <person name="Distel D.L."/>
        </authorList>
    </citation>
    <scope>NUCLEOTIDE SEQUENCE [LARGE SCALE GENOMIC DNA]</scope>
    <source>
        <strain evidence="2">ATCC 39867 / T7901</strain>
    </source>
</reference>
<keyword evidence="2" id="KW-1185">Reference proteome</keyword>
<dbReference type="PROSITE" id="PS51257">
    <property type="entry name" value="PROKAR_LIPOPROTEIN"/>
    <property type="match status" value="1"/>
</dbReference>
<dbReference type="RefSeq" id="WP_015817752.1">
    <property type="nucleotide sequence ID" value="NC_012997.1"/>
</dbReference>